<comment type="caution">
    <text evidence="1">The sequence shown here is derived from an EMBL/GenBank/DDBJ whole genome shotgun (WGS) entry which is preliminary data.</text>
</comment>
<dbReference type="Proteomes" id="UP000289372">
    <property type="component" value="Unassembled WGS sequence"/>
</dbReference>
<sequence>MKPHNAAAGVGQGDSAAADRLLGPAHILSGSPSRHIRVPLSANPRPRCRLGALLPWQEKGLDETR</sequence>
<evidence type="ECO:0000313" key="2">
    <source>
        <dbReference type="Proteomes" id="UP000289372"/>
    </source>
</evidence>
<evidence type="ECO:0000313" key="1">
    <source>
        <dbReference type="EMBL" id="RXD48982.1"/>
    </source>
</evidence>
<reference evidence="1 2" key="1">
    <citation type="submission" date="2018-02" db="EMBL/GenBank/DDBJ databases">
        <title>Characterization of Xanthomonas diversity in transplant houses and field plants.</title>
        <authorList>
            <person name="Abrahamian P."/>
            <person name="Timilsina S."/>
            <person name="Minsavage G.V."/>
            <person name="Goss E.M."/>
            <person name="Jones J.B."/>
            <person name="Vallad G.E."/>
        </authorList>
    </citation>
    <scope>NUCLEOTIDE SEQUENCE [LARGE SCALE GENOMIC DNA]</scope>
    <source>
        <strain evidence="1 2">GEV2132</strain>
    </source>
</reference>
<dbReference type="AlphaFoldDB" id="A0AAQ0YJW9"/>
<protein>
    <submittedName>
        <fullName evidence="1">Uncharacterized protein</fullName>
    </submittedName>
</protein>
<organism evidence="1 2">
    <name type="scientific">Xanthomonas perforans</name>
    <dbReference type="NCBI Taxonomy" id="442694"/>
    <lineage>
        <taxon>Bacteria</taxon>
        <taxon>Pseudomonadati</taxon>
        <taxon>Pseudomonadota</taxon>
        <taxon>Gammaproteobacteria</taxon>
        <taxon>Lysobacterales</taxon>
        <taxon>Lysobacteraceae</taxon>
        <taxon>Xanthomonas</taxon>
    </lineage>
</organism>
<proteinExistence type="predicted"/>
<accession>A0AAQ0YJW9</accession>
<dbReference type="KEGG" id="xpe:BJD13_12080"/>
<gene>
    <name evidence="1" type="ORF">DB769_21740</name>
</gene>
<name>A0AAQ0YJW9_XANPE</name>
<dbReference type="EMBL" id="PUUL01000157">
    <property type="protein sequence ID" value="RXD48982.1"/>
    <property type="molecule type" value="Genomic_DNA"/>
</dbReference>